<evidence type="ECO:0000256" key="3">
    <source>
        <dbReference type="ARBA" id="ARBA00012483"/>
    </source>
</evidence>
<dbReference type="SMART" id="SM00184">
    <property type="entry name" value="RING"/>
    <property type="match status" value="1"/>
</dbReference>
<reference evidence="12" key="1">
    <citation type="journal article" date="2016" name="Nat. Genet.">
        <title>A high-quality carrot genome assembly provides new insights into carotenoid accumulation and asterid genome evolution.</title>
        <authorList>
            <person name="Iorizzo M."/>
            <person name="Ellison S."/>
            <person name="Senalik D."/>
            <person name="Zeng P."/>
            <person name="Satapoomin P."/>
            <person name="Huang J."/>
            <person name="Bowman M."/>
            <person name="Iovene M."/>
            <person name="Sanseverino W."/>
            <person name="Cavagnaro P."/>
            <person name="Yildiz M."/>
            <person name="Macko-Podgorni A."/>
            <person name="Moranska E."/>
            <person name="Grzebelus E."/>
            <person name="Grzebelus D."/>
            <person name="Ashrafi H."/>
            <person name="Zheng Z."/>
            <person name="Cheng S."/>
            <person name="Spooner D."/>
            <person name="Van Deynze A."/>
            <person name="Simon P."/>
        </authorList>
    </citation>
    <scope>NUCLEOTIDE SEQUENCE [LARGE SCALE GENOMIC DNA]</scope>
    <source>
        <tissue evidence="12">Leaf</tissue>
    </source>
</reference>
<evidence type="ECO:0000256" key="10">
    <source>
        <dbReference type="SAM" id="Phobius"/>
    </source>
</evidence>
<sequence>MDFAQPQLYVQSEEHNQYLAVIYSVPIMFCIILFMFCYLFVKQRAPASSLPPPTSTQSSSLSISVRGAFLKEDIKEKLPTIVFDEELKARDSLCCVCLGEFELKEELIQVPSCKHIFHGDCIGNWLSSCATCPLCRCSVDVVDNINIVLPPPQRSAAVRLPAATSIRLASPANLAY</sequence>
<evidence type="ECO:0000256" key="7">
    <source>
        <dbReference type="ARBA" id="ARBA00022786"/>
    </source>
</evidence>
<accession>A0A169WU15</accession>
<feature type="domain" description="RING-type" evidence="11">
    <location>
        <begin position="94"/>
        <end position="136"/>
    </location>
</feature>
<proteinExistence type="predicted"/>
<dbReference type="EMBL" id="CP093343">
    <property type="protein sequence ID" value="WOG83482.1"/>
    <property type="molecule type" value="Genomic_DNA"/>
</dbReference>
<keyword evidence="10" id="KW-0472">Membrane</keyword>
<protein>
    <recommendedName>
        <fullName evidence="3">RING-type E3 ubiquitin transferase</fullName>
        <ecNumber evidence="3">2.3.2.27</ecNumber>
    </recommendedName>
</protein>
<keyword evidence="5" id="KW-0479">Metal-binding</keyword>
<gene>
    <name evidence="12" type="ORF">DCAR_002543</name>
    <name evidence="13" type="ORF">DCAR_0102657</name>
</gene>
<dbReference type="GO" id="GO:0061630">
    <property type="term" value="F:ubiquitin protein ligase activity"/>
    <property type="evidence" value="ECO:0007669"/>
    <property type="project" value="UniProtKB-EC"/>
</dbReference>
<evidence type="ECO:0000256" key="4">
    <source>
        <dbReference type="ARBA" id="ARBA00022679"/>
    </source>
</evidence>
<evidence type="ECO:0000313" key="13">
    <source>
        <dbReference type="EMBL" id="WOG83482.1"/>
    </source>
</evidence>
<organism evidence="12">
    <name type="scientific">Daucus carota subsp. sativus</name>
    <name type="common">Carrot</name>
    <dbReference type="NCBI Taxonomy" id="79200"/>
    <lineage>
        <taxon>Eukaryota</taxon>
        <taxon>Viridiplantae</taxon>
        <taxon>Streptophyta</taxon>
        <taxon>Embryophyta</taxon>
        <taxon>Tracheophyta</taxon>
        <taxon>Spermatophyta</taxon>
        <taxon>Magnoliopsida</taxon>
        <taxon>eudicotyledons</taxon>
        <taxon>Gunneridae</taxon>
        <taxon>Pentapetalae</taxon>
        <taxon>asterids</taxon>
        <taxon>campanulids</taxon>
        <taxon>Apiales</taxon>
        <taxon>Apiaceae</taxon>
        <taxon>Apioideae</taxon>
        <taxon>Scandiceae</taxon>
        <taxon>Daucinae</taxon>
        <taxon>Daucus</taxon>
        <taxon>Daucus sect. Daucus</taxon>
    </lineage>
</organism>
<dbReference type="AlphaFoldDB" id="A0A169WU15"/>
<dbReference type="GO" id="GO:0016567">
    <property type="term" value="P:protein ubiquitination"/>
    <property type="evidence" value="ECO:0007669"/>
    <property type="project" value="InterPro"/>
</dbReference>
<evidence type="ECO:0000256" key="9">
    <source>
        <dbReference type="PROSITE-ProRule" id="PRU00175"/>
    </source>
</evidence>
<reference evidence="13" key="2">
    <citation type="submission" date="2022-03" db="EMBL/GenBank/DDBJ databases">
        <title>Draft title - Genomic analysis of global carrot germplasm unveils the trajectory of domestication and the origin of high carotenoid orange carrot.</title>
        <authorList>
            <person name="Iorizzo M."/>
            <person name="Ellison S."/>
            <person name="Senalik D."/>
            <person name="Macko-Podgorni A."/>
            <person name="Grzebelus D."/>
            <person name="Bostan H."/>
            <person name="Rolling W."/>
            <person name="Curaba J."/>
            <person name="Simon P."/>
        </authorList>
    </citation>
    <scope>NUCLEOTIDE SEQUENCE</scope>
    <source>
        <tissue evidence="13">Leaf</tissue>
    </source>
</reference>
<evidence type="ECO:0000256" key="1">
    <source>
        <dbReference type="ARBA" id="ARBA00000900"/>
    </source>
</evidence>
<dbReference type="InterPro" id="IPR001841">
    <property type="entry name" value="Znf_RING"/>
</dbReference>
<dbReference type="Gramene" id="KZN09887">
    <property type="protein sequence ID" value="KZN09887"/>
    <property type="gene ID" value="DCAR_002543"/>
</dbReference>
<dbReference type="Proteomes" id="UP000077755">
    <property type="component" value="Chromosome 1"/>
</dbReference>
<evidence type="ECO:0000313" key="14">
    <source>
        <dbReference type="Proteomes" id="UP000077755"/>
    </source>
</evidence>
<dbReference type="Pfam" id="PF13639">
    <property type="entry name" value="zf-RING_2"/>
    <property type="match status" value="1"/>
</dbReference>
<evidence type="ECO:0000313" key="12">
    <source>
        <dbReference type="EMBL" id="KZN09887.1"/>
    </source>
</evidence>
<dbReference type="EMBL" id="LNRQ01000001">
    <property type="protein sequence ID" value="KZN09887.1"/>
    <property type="molecule type" value="Genomic_DNA"/>
</dbReference>
<keyword evidence="7" id="KW-0833">Ubl conjugation pathway</keyword>
<dbReference type="InterPro" id="IPR044600">
    <property type="entry name" value="ATL1/ATL16-like"/>
</dbReference>
<dbReference type="SUPFAM" id="SSF57850">
    <property type="entry name" value="RING/U-box"/>
    <property type="match status" value="1"/>
</dbReference>
<feature type="transmembrane region" description="Helical" evidence="10">
    <location>
        <begin position="20"/>
        <end position="41"/>
    </location>
</feature>
<dbReference type="PROSITE" id="PS50089">
    <property type="entry name" value="ZF_RING_2"/>
    <property type="match status" value="1"/>
</dbReference>
<evidence type="ECO:0000256" key="2">
    <source>
        <dbReference type="ARBA" id="ARBA00004906"/>
    </source>
</evidence>
<comment type="pathway">
    <text evidence="2">Protein modification; protein ubiquitination.</text>
</comment>
<evidence type="ECO:0000256" key="6">
    <source>
        <dbReference type="ARBA" id="ARBA00022771"/>
    </source>
</evidence>
<dbReference type="GO" id="GO:0008270">
    <property type="term" value="F:zinc ion binding"/>
    <property type="evidence" value="ECO:0007669"/>
    <property type="project" value="UniProtKB-KW"/>
</dbReference>
<keyword evidence="14" id="KW-1185">Reference proteome</keyword>
<keyword evidence="4" id="KW-0808">Transferase</keyword>
<keyword evidence="10" id="KW-0812">Transmembrane</keyword>
<name>A0A169WU15_DAUCS</name>
<evidence type="ECO:0000256" key="8">
    <source>
        <dbReference type="ARBA" id="ARBA00022833"/>
    </source>
</evidence>
<dbReference type="PANTHER" id="PTHR46913">
    <property type="entry name" value="RING-H2 FINGER PROTEIN ATL16"/>
    <property type="match status" value="1"/>
</dbReference>
<comment type="catalytic activity">
    <reaction evidence="1">
        <text>S-ubiquitinyl-[E2 ubiquitin-conjugating enzyme]-L-cysteine + [acceptor protein]-L-lysine = [E2 ubiquitin-conjugating enzyme]-L-cysteine + N(6)-ubiquitinyl-[acceptor protein]-L-lysine.</text>
        <dbReference type="EC" id="2.3.2.27"/>
    </reaction>
</comment>
<dbReference type="EC" id="2.3.2.27" evidence="3"/>
<keyword evidence="6 9" id="KW-0863">Zinc-finger</keyword>
<evidence type="ECO:0000259" key="11">
    <source>
        <dbReference type="PROSITE" id="PS50089"/>
    </source>
</evidence>
<dbReference type="OMA" id="QVISCRH"/>
<evidence type="ECO:0000256" key="5">
    <source>
        <dbReference type="ARBA" id="ARBA00022723"/>
    </source>
</evidence>
<keyword evidence="8" id="KW-0862">Zinc</keyword>
<dbReference type="Gene3D" id="3.30.40.10">
    <property type="entry name" value="Zinc/RING finger domain, C3HC4 (zinc finger)"/>
    <property type="match status" value="1"/>
</dbReference>
<dbReference type="PANTHER" id="PTHR46913:SF23">
    <property type="entry name" value="E3 UBIQUITIN-PROTEIN LIGASE RHA4A-RELATED"/>
    <property type="match status" value="1"/>
</dbReference>
<keyword evidence="10" id="KW-1133">Transmembrane helix</keyword>
<dbReference type="InterPro" id="IPR013083">
    <property type="entry name" value="Znf_RING/FYVE/PHD"/>
</dbReference>